<dbReference type="EMBL" id="JAWDJW010010758">
    <property type="protein sequence ID" value="KAK3045327.1"/>
    <property type="molecule type" value="Genomic_DNA"/>
</dbReference>
<dbReference type="Proteomes" id="UP001186974">
    <property type="component" value="Unassembled WGS sequence"/>
</dbReference>
<feature type="non-terminal residue" evidence="1">
    <location>
        <position position="1"/>
    </location>
</feature>
<organism evidence="1 2">
    <name type="scientific">Coniosporium uncinatum</name>
    <dbReference type="NCBI Taxonomy" id="93489"/>
    <lineage>
        <taxon>Eukaryota</taxon>
        <taxon>Fungi</taxon>
        <taxon>Dikarya</taxon>
        <taxon>Ascomycota</taxon>
        <taxon>Pezizomycotina</taxon>
        <taxon>Dothideomycetes</taxon>
        <taxon>Dothideomycetes incertae sedis</taxon>
        <taxon>Coniosporium</taxon>
    </lineage>
</organism>
<proteinExistence type="predicted"/>
<name>A0ACC3CVI6_9PEZI</name>
<keyword evidence="2" id="KW-1185">Reference proteome</keyword>
<accession>A0ACC3CVI6</accession>
<evidence type="ECO:0000313" key="1">
    <source>
        <dbReference type="EMBL" id="KAK3045327.1"/>
    </source>
</evidence>
<gene>
    <name evidence="1" type="ORF">LTS18_014027</name>
</gene>
<evidence type="ECO:0000313" key="2">
    <source>
        <dbReference type="Proteomes" id="UP001186974"/>
    </source>
</evidence>
<sequence length="245" mass="26557">VYFQQAVDLDTGLSNASLIGLDGYTQSIIAALPSAEGKKVDCGTPDIVAKRGLTKCSWSGLAPAVVPTLTSPAGVPPEEAYKDWLSYNITRPATNSTSLFNATFEVTGQNTRACKILFDRPVSYIHIHGSSSDRRFKPVGEHGTTELRLWSREWQNTWRVDVAWAASADAVAAAETMKKKKGNGTEPQPEPEPLGMDGRVVCLWSDANESGTIPALEEVWRFAPRWSVPSKAGDGLVEGFKSFAI</sequence>
<comment type="caution">
    <text evidence="1">The sequence shown here is derived from an EMBL/GenBank/DDBJ whole genome shotgun (WGS) entry which is preliminary data.</text>
</comment>
<reference evidence="1" key="1">
    <citation type="submission" date="2024-09" db="EMBL/GenBank/DDBJ databases">
        <title>Black Yeasts Isolated from many extreme environments.</title>
        <authorList>
            <person name="Coleine C."/>
            <person name="Stajich J.E."/>
            <person name="Selbmann L."/>
        </authorList>
    </citation>
    <scope>NUCLEOTIDE SEQUENCE</scope>
    <source>
        <strain evidence="1">CCFEE 5737</strain>
    </source>
</reference>
<protein>
    <submittedName>
        <fullName evidence="1">Uncharacterized protein</fullName>
    </submittedName>
</protein>